<evidence type="ECO:0000259" key="3">
    <source>
        <dbReference type="PROSITE" id="PS51181"/>
    </source>
</evidence>
<evidence type="ECO:0000259" key="4">
    <source>
        <dbReference type="PROSITE" id="PS51182"/>
    </source>
</evidence>
<accession>A0A0B7B8C7</accession>
<dbReference type="AlphaFoldDB" id="A0A0B7B8C7"/>
<dbReference type="InterPro" id="IPR014020">
    <property type="entry name" value="Tensin_C2-dom"/>
</dbReference>
<feature type="compositionally biased region" description="Low complexity" evidence="2">
    <location>
        <begin position="1078"/>
        <end position="1092"/>
    </location>
</feature>
<feature type="region of interest" description="Disordered" evidence="2">
    <location>
        <begin position="139"/>
        <end position="163"/>
    </location>
</feature>
<dbReference type="SUPFAM" id="SSF52799">
    <property type="entry name" value="(Phosphotyrosine protein) phosphatases II"/>
    <property type="match status" value="1"/>
</dbReference>
<feature type="region of interest" description="Disordered" evidence="2">
    <location>
        <begin position="1024"/>
        <end position="1200"/>
    </location>
</feature>
<gene>
    <name evidence="5" type="primary">ORF164809</name>
</gene>
<feature type="non-terminal residue" evidence="5">
    <location>
        <position position="1"/>
    </location>
</feature>
<dbReference type="SUPFAM" id="SSF49562">
    <property type="entry name" value="C2 domain (Calcium/lipid-binding domain, CaLB)"/>
    <property type="match status" value="1"/>
</dbReference>
<comment type="similarity">
    <text evidence="1">Belongs to the PTEN phosphatase protein family.</text>
</comment>
<evidence type="ECO:0000256" key="2">
    <source>
        <dbReference type="SAM" id="MobiDB-lite"/>
    </source>
</evidence>
<organism evidence="5">
    <name type="scientific">Arion vulgaris</name>
    <dbReference type="NCBI Taxonomy" id="1028688"/>
    <lineage>
        <taxon>Eukaryota</taxon>
        <taxon>Metazoa</taxon>
        <taxon>Spiralia</taxon>
        <taxon>Lophotrochozoa</taxon>
        <taxon>Mollusca</taxon>
        <taxon>Gastropoda</taxon>
        <taxon>Heterobranchia</taxon>
        <taxon>Euthyneura</taxon>
        <taxon>Panpulmonata</taxon>
        <taxon>Eupulmonata</taxon>
        <taxon>Stylommatophora</taxon>
        <taxon>Helicina</taxon>
        <taxon>Arionoidea</taxon>
        <taxon>Arionidae</taxon>
        <taxon>Arion</taxon>
    </lineage>
</organism>
<feature type="region of interest" description="Disordered" evidence="2">
    <location>
        <begin position="1"/>
        <end position="22"/>
    </location>
</feature>
<dbReference type="PROSITE" id="PS51182">
    <property type="entry name" value="C2_TENSIN"/>
    <property type="match status" value="1"/>
</dbReference>
<feature type="compositionally biased region" description="Low complexity" evidence="2">
    <location>
        <begin position="1186"/>
        <end position="1200"/>
    </location>
</feature>
<dbReference type="Gene3D" id="2.60.40.1110">
    <property type="match status" value="1"/>
</dbReference>
<reference evidence="5" key="1">
    <citation type="submission" date="2014-12" db="EMBL/GenBank/DDBJ databases">
        <title>Insight into the proteome of Arion vulgaris.</title>
        <authorList>
            <person name="Aradska J."/>
            <person name="Bulat T."/>
            <person name="Smidak R."/>
            <person name="Sarate P."/>
            <person name="Gangsoo J."/>
            <person name="Sialana F."/>
            <person name="Bilban M."/>
            <person name="Lubec G."/>
        </authorList>
    </citation>
    <scope>NUCLEOTIDE SEQUENCE</scope>
    <source>
        <tissue evidence="5">Skin</tissue>
    </source>
</reference>
<dbReference type="InterPro" id="IPR035892">
    <property type="entry name" value="C2_domain_sf"/>
</dbReference>
<proteinExistence type="inferred from homology"/>
<feature type="compositionally biased region" description="Low complexity" evidence="2">
    <location>
        <begin position="880"/>
        <end position="889"/>
    </location>
</feature>
<dbReference type="InterPro" id="IPR029023">
    <property type="entry name" value="Tensin_phosphatase"/>
</dbReference>
<sequence>HTETSSSSAYNYRTSSGVNDIYAPPVQVDTHKASLDYSAKTQSPSSYSRASIDGRLLQRDIESQSSGVSLDVREQHVLRKPIHITPEYVGDLGFKGATNLRDFSDYDLAKTIPDHLDTAKQGGPRTTQYIIQETLTKEKTSDRYIPPTSSRFEPYTNQQPVREQVPISSSTIERNYGYPQTREAIFSKDNRLPIFPAGTKQVVTTCVSHGTANFNNDAMNKTQSSKRSIGMSSQTQSIGSSSTMRDILNKSQDKSPVEAGLTLDVVHITDRIISMTFPSEGHDTTYSFKLKEAARVLKAKHGDNFLILNLSEKHQDLVKAHPQVKEFGWPDHLAPPLERLCSLCKAMDTWLSADIRNVVVLHCKGGCSRMASIIAAYMHYNNICASAAQAVDSFAMKRYYDDKLGGLSLPSHQRYVSYFSGLLSGAIKINSNPLYLHHILIHGVPNFDSRGGCCPFIKVYQSMQPIFTSGVYNVTDNMQKVCISITPGIPLRGDILIKCYHKKTNSDQKEIIWQCQFHTCAITGNRVLFSKQELDDAVSDSRFPNTGKVEFVFGPSSDVLVSVSGFKSDVTVPVVDNQESLVRSDSYEDFNKDIDLPVDAPISVVDFNQNGISSPQAPMNRTYAFQQAANIDHHMGPDGSLYATVVKRDPPSSSITSTNGQAHLTNGPIMSSLDSGYPGHFTSLNSHRTSTEATNTNISSNTTSSQVHQMNQNHPSLNRRTEKTVNERMQLDELLSNLLSDQVHVTPTHDSVQISVQSQQAQLSPSGTSGGLTVSPVMNSAKTVTTTTRTFTSYTSTDAHRNPDAVLIQRAEVSYKVPAQKEVNDHYAVVADVKDMTDAPSSKPIQPYQPKGVPSNAFSYTSGLSNSQRADFMEHEVIRSQPEQSVQSPVSPPLTYYPKFEPKMNTTSSTRTYSSVDGDTNSWLAQQQQKLKSFREGRDSSGHTEQEKKLVNELQFSQNKYFTHYDQTEIEEKALIDSYNRQQLHNGPTSPERITSSYASPQRSQSSQSSFAASNQWQDQFYNTSNNTSSYMESHSYGERRSNKPPPSPTMQKSQPPTTTPLPVPVRTSSKEFMRTLSNSSSSNWQPPQQHRPLQRQHSETSYDRRDNMEPILPRSYGSTHNSPPHSPPQTITPSGPISRTTYTTYRTIEKQRETQDDIQRSMSVQQQQQQFLPPQPIPVQTNHNQQQQQQYLPPQQQFQ</sequence>
<evidence type="ECO:0008006" key="6">
    <source>
        <dbReference type="Google" id="ProtNLM"/>
    </source>
</evidence>
<dbReference type="PANTHER" id="PTHR45734:SF10">
    <property type="entry name" value="BLISTERY, ISOFORM A"/>
    <property type="match status" value="1"/>
</dbReference>
<dbReference type="PROSITE" id="PS51181">
    <property type="entry name" value="PPASE_TENSIN"/>
    <property type="match status" value="1"/>
</dbReference>
<dbReference type="Pfam" id="PF10409">
    <property type="entry name" value="PTEN_C2"/>
    <property type="match status" value="1"/>
</dbReference>
<feature type="compositionally biased region" description="Polar residues" evidence="2">
    <location>
        <begin position="982"/>
        <end position="995"/>
    </location>
</feature>
<dbReference type="SMART" id="SM01326">
    <property type="entry name" value="PTEN_C2"/>
    <property type="match status" value="1"/>
</dbReference>
<feature type="compositionally biased region" description="Polar residues" evidence="2">
    <location>
        <begin position="147"/>
        <end position="163"/>
    </location>
</feature>
<feature type="non-terminal residue" evidence="5">
    <location>
        <position position="1200"/>
    </location>
</feature>
<feature type="compositionally biased region" description="Basic and acidic residues" evidence="2">
    <location>
        <begin position="1097"/>
        <end position="1109"/>
    </location>
</feature>
<feature type="domain" description="C2 tensin-type" evidence="4">
    <location>
        <begin position="431"/>
        <end position="556"/>
    </location>
</feature>
<feature type="compositionally biased region" description="Low complexity" evidence="2">
    <location>
        <begin position="996"/>
        <end position="1012"/>
    </location>
</feature>
<dbReference type="GO" id="GO:0005925">
    <property type="term" value="C:focal adhesion"/>
    <property type="evidence" value="ECO:0007669"/>
    <property type="project" value="TreeGrafter"/>
</dbReference>
<feature type="compositionally biased region" description="Basic and acidic residues" evidence="2">
    <location>
        <begin position="1148"/>
        <end position="1160"/>
    </location>
</feature>
<dbReference type="SMART" id="SM00404">
    <property type="entry name" value="PTPc_motif"/>
    <property type="match status" value="1"/>
</dbReference>
<dbReference type="PANTHER" id="PTHR45734">
    <property type="entry name" value="TENSIN"/>
    <property type="match status" value="1"/>
</dbReference>
<feature type="region of interest" description="Disordered" evidence="2">
    <location>
        <begin position="982"/>
        <end position="1012"/>
    </location>
</feature>
<feature type="compositionally biased region" description="Low complexity" evidence="2">
    <location>
        <begin position="1"/>
        <end position="16"/>
    </location>
</feature>
<dbReference type="InterPro" id="IPR003595">
    <property type="entry name" value="Tyr_Pase_cat"/>
</dbReference>
<feature type="region of interest" description="Disordered" evidence="2">
    <location>
        <begin position="880"/>
        <end position="951"/>
    </location>
</feature>
<feature type="compositionally biased region" description="Polar residues" evidence="2">
    <location>
        <begin position="1117"/>
        <end position="1139"/>
    </location>
</feature>
<evidence type="ECO:0000256" key="1">
    <source>
        <dbReference type="ARBA" id="ARBA00007881"/>
    </source>
</evidence>
<feature type="compositionally biased region" description="Basic and acidic residues" evidence="2">
    <location>
        <begin position="933"/>
        <end position="951"/>
    </location>
</feature>
<dbReference type="Gene3D" id="3.90.190.10">
    <property type="entry name" value="Protein tyrosine phosphatase superfamily"/>
    <property type="match status" value="1"/>
</dbReference>
<evidence type="ECO:0000313" key="5">
    <source>
        <dbReference type="EMBL" id="CEK88345.1"/>
    </source>
</evidence>
<feature type="compositionally biased region" description="Polar residues" evidence="2">
    <location>
        <begin position="904"/>
        <end position="931"/>
    </location>
</feature>
<dbReference type="EMBL" id="HACG01041480">
    <property type="protein sequence ID" value="CEK88345.1"/>
    <property type="molecule type" value="Transcribed_RNA"/>
</dbReference>
<dbReference type="InterPro" id="IPR051484">
    <property type="entry name" value="Tensin_PTEN_phosphatase"/>
</dbReference>
<feature type="domain" description="Phosphatase tensin-type" evidence="3">
    <location>
        <begin position="254"/>
        <end position="426"/>
    </location>
</feature>
<name>A0A0B7B8C7_9EUPU</name>
<protein>
    <recommendedName>
        <fullName evidence="6">Phosphatidylinositol-3,4,5-trisphosphate 3-phosphatase</fullName>
    </recommendedName>
</protein>
<feature type="compositionally biased region" description="Polar residues" evidence="2">
    <location>
        <begin position="1024"/>
        <end position="1033"/>
    </location>
</feature>
<dbReference type="InterPro" id="IPR029021">
    <property type="entry name" value="Prot-tyrosine_phosphatase-like"/>
</dbReference>